<gene>
    <name evidence="3" type="ORF">N656DRAFT_80750</name>
</gene>
<evidence type="ECO:0000256" key="1">
    <source>
        <dbReference type="SAM" id="MobiDB-lite"/>
    </source>
</evidence>
<organism evidence="3 4">
    <name type="scientific">Canariomyces notabilis</name>
    <dbReference type="NCBI Taxonomy" id="2074819"/>
    <lineage>
        <taxon>Eukaryota</taxon>
        <taxon>Fungi</taxon>
        <taxon>Dikarya</taxon>
        <taxon>Ascomycota</taxon>
        <taxon>Pezizomycotina</taxon>
        <taxon>Sordariomycetes</taxon>
        <taxon>Sordariomycetidae</taxon>
        <taxon>Sordariales</taxon>
        <taxon>Chaetomiaceae</taxon>
        <taxon>Canariomyces</taxon>
    </lineage>
</organism>
<feature type="domain" description="DUF8021" evidence="2">
    <location>
        <begin position="214"/>
        <end position="324"/>
    </location>
</feature>
<keyword evidence="4" id="KW-1185">Reference proteome</keyword>
<evidence type="ECO:0000313" key="3">
    <source>
        <dbReference type="EMBL" id="KAK4112898.1"/>
    </source>
</evidence>
<evidence type="ECO:0000313" key="4">
    <source>
        <dbReference type="Proteomes" id="UP001302812"/>
    </source>
</evidence>
<dbReference type="GeneID" id="89942475"/>
<dbReference type="RefSeq" id="XP_064670468.1">
    <property type="nucleotide sequence ID" value="XM_064818349.1"/>
</dbReference>
<proteinExistence type="predicted"/>
<reference evidence="3" key="1">
    <citation type="journal article" date="2023" name="Mol. Phylogenet. Evol.">
        <title>Genome-scale phylogeny and comparative genomics of the fungal order Sordariales.</title>
        <authorList>
            <person name="Hensen N."/>
            <person name="Bonometti L."/>
            <person name="Westerberg I."/>
            <person name="Brannstrom I.O."/>
            <person name="Guillou S."/>
            <person name="Cros-Aarteil S."/>
            <person name="Calhoun S."/>
            <person name="Haridas S."/>
            <person name="Kuo A."/>
            <person name="Mondo S."/>
            <person name="Pangilinan J."/>
            <person name="Riley R."/>
            <person name="LaButti K."/>
            <person name="Andreopoulos B."/>
            <person name="Lipzen A."/>
            <person name="Chen C."/>
            <person name="Yan M."/>
            <person name="Daum C."/>
            <person name="Ng V."/>
            <person name="Clum A."/>
            <person name="Steindorff A."/>
            <person name="Ohm R.A."/>
            <person name="Martin F."/>
            <person name="Silar P."/>
            <person name="Natvig D.O."/>
            <person name="Lalanne C."/>
            <person name="Gautier V."/>
            <person name="Ament-Velasquez S.L."/>
            <person name="Kruys A."/>
            <person name="Hutchinson M.I."/>
            <person name="Powell A.J."/>
            <person name="Barry K."/>
            <person name="Miller A.N."/>
            <person name="Grigoriev I.V."/>
            <person name="Debuchy R."/>
            <person name="Gladieux P."/>
            <person name="Hiltunen Thoren M."/>
            <person name="Johannesson H."/>
        </authorList>
    </citation>
    <scope>NUCLEOTIDE SEQUENCE</scope>
    <source>
        <strain evidence="3">CBS 508.74</strain>
    </source>
</reference>
<sequence length="333" mass="36691">MYGRGGSLFCRGLGARFTHSPGYCCCPSPLRHLHGAWVIPGASFWSRLRAWAALVVAATQTATVLGHPFINTSPRAAADCSKEVLQAAADAYVAAQTAGNVTLLEGVVATAGWEYEQNNKKMEAKAGVLGKALKPDHRRTNFDLVACATYTELISASDPANPYVMGVQLRHRVEDGKVVLIDVIASTTDSWLFNATKTLEYVRQEKWDVIPEEKRDKREVIKAAGDAYMDMWNDSTAADKVPWGTPCTRLEGSAYTGRGQPDDSCKAGIPSNHNQAPNTRRRYVIDEAMGSITIFCVWEHMMMAADSHEFRLENGKLRYVHTMTECGGRQCRL</sequence>
<reference evidence="3" key="2">
    <citation type="submission" date="2023-05" db="EMBL/GenBank/DDBJ databases">
        <authorList>
            <consortium name="Lawrence Berkeley National Laboratory"/>
            <person name="Steindorff A."/>
            <person name="Hensen N."/>
            <person name="Bonometti L."/>
            <person name="Westerberg I."/>
            <person name="Brannstrom I.O."/>
            <person name="Guillou S."/>
            <person name="Cros-Aarteil S."/>
            <person name="Calhoun S."/>
            <person name="Haridas S."/>
            <person name="Kuo A."/>
            <person name="Mondo S."/>
            <person name="Pangilinan J."/>
            <person name="Riley R."/>
            <person name="Labutti K."/>
            <person name="Andreopoulos B."/>
            <person name="Lipzen A."/>
            <person name="Chen C."/>
            <person name="Yanf M."/>
            <person name="Daum C."/>
            <person name="Ng V."/>
            <person name="Clum A."/>
            <person name="Ohm R."/>
            <person name="Martin F."/>
            <person name="Silar P."/>
            <person name="Natvig D."/>
            <person name="Lalanne C."/>
            <person name="Gautier V."/>
            <person name="Ament-Velasquez S.L."/>
            <person name="Kruys A."/>
            <person name="Hutchinson M.I."/>
            <person name="Powell A.J."/>
            <person name="Barry K."/>
            <person name="Miller A.N."/>
            <person name="Grigoriev I.V."/>
            <person name="Debuchy R."/>
            <person name="Gladieux P."/>
            <person name="Thoren M.H."/>
            <person name="Johannesson H."/>
        </authorList>
    </citation>
    <scope>NUCLEOTIDE SEQUENCE</scope>
    <source>
        <strain evidence="3">CBS 508.74</strain>
    </source>
</reference>
<name>A0AAN6YT86_9PEZI</name>
<feature type="region of interest" description="Disordered" evidence="1">
    <location>
        <begin position="254"/>
        <end position="273"/>
    </location>
</feature>
<dbReference type="Pfam" id="PF26061">
    <property type="entry name" value="DUF8021"/>
    <property type="match status" value="1"/>
</dbReference>
<accession>A0AAN6YT86</accession>
<dbReference type="InterPro" id="IPR058334">
    <property type="entry name" value="DUF8021"/>
</dbReference>
<protein>
    <recommendedName>
        <fullName evidence="2">DUF8021 domain-containing protein</fullName>
    </recommendedName>
</protein>
<dbReference type="AlphaFoldDB" id="A0AAN6YT86"/>
<comment type="caution">
    <text evidence="3">The sequence shown here is derived from an EMBL/GenBank/DDBJ whole genome shotgun (WGS) entry which is preliminary data.</text>
</comment>
<dbReference type="EMBL" id="MU853341">
    <property type="protein sequence ID" value="KAK4112898.1"/>
    <property type="molecule type" value="Genomic_DNA"/>
</dbReference>
<dbReference type="Proteomes" id="UP001302812">
    <property type="component" value="Unassembled WGS sequence"/>
</dbReference>
<evidence type="ECO:0000259" key="2">
    <source>
        <dbReference type="Pfam" id="PF26061"/>
    </source>
</evidence>